<accession>A0AA40KT54</accession>
<organism evidence="1 2">
    <name type="scientific">Melipona bicolor</name>
    <dbReference type="NCBI Taxonomy" id="60889"/>
    <lineage>
        <taxon>Eukaryota</taxon>
        <taxon>Metazoa</taxon>
        <taxon>Ecdysozoa</taxon>
        <taxon>Arthropoda</taxon>
        <taxon>Hexapoda</taxon>
        <taxon>Insecta</taxon>
        <taxon>Pterygota</taxon>
        <taxon>Neoptera</taxon>
        <taxon>Endopterygota</taxon>
        <taxon>Hymenoptera</taxon>
        <taxon>Apocrita</taxon>
        <taxon>Aculeata</taxon>
        <taxon>Apoidea</taxon>
        <taxon>Anthophila</taxon>
        <taxon>Apidae</taxon>
        <taxon>Melipona</taxon>
    </lineage>
</organism>
<dbReference type="AlphaFoldDB" id="A0AA40KT54"/>
<protein>
    <submittedName>
        <fullName evidence="1">Uncharacterized protein</fullName>
    </submittedName>
</protein>
<dbReference type="EMBL" id="JAHYIQ010000006">
    <property type="protein sequence ID" value="KAK1131651.1"/>
    <property type="molecule type" value="Genomic_DNA"/>
</dbReference>
<comment type="caution">
    <text evidence="1">The sequence shown here is derived from an EMBL/GenBank/DDBJ whole genome shotgun (WGS) entry which is preliminary data.</text>
</comment>
<sequence length="86" mass="9667">MQCTLEYVRANADNFSIFPCNHLVGLPGITTSKLHRPGKQSKSLAEGICRKKQGRRKERMAVLVHVNKRQAAYEKKTGITRAIMGK</sequence>
<keyword evidence="2" id="KW-1185">Reference proteome</keyword>
<evidence type="ECO:0000313" key="1">
    <source>
        <dbReference type="EMBL" id="KAK1131651.1"/>
    </source>
</evidence>
<proteinExistence type="predicted"/>
<reference evidence="1" key="1">
    <citation type="submission" date="2021-10" db="EMBL/GenBank/DDBJ databases">
        <title>Melipona bicolor Genome sequencing and assembly.</title>
        <authorList>
            <person name="Araujo N.S."/>
            <person name="Arias M.C."/>
        </authorList>
    </citation>
    <scope>NUCLEOTIDE SEQUENCE</scope>
    <source>
        <strain evidence="1">USP_2M_L1-L4_2017</strain>
        <tissue evidence="1">Whole body</tissue>
    </source>
</reference>
<dbReference type="Proteomes" id="UP001177670">
    <property type="component" value="Unassembled WGS sequence"/>
</dbReference>
<evidence type="ECO:0000313" key="2">
    <source>
        <dbReference type="Proteomes" id="UP001177670"/>
    </source>
</evidence>
<gene>
    <name evidence="1" type="ORF">K0M31_017941</name>
</gene>
<name>A0AA40KT54_9HYME</name>